<organism evidence="2 3">
    <name type="scientific">Erythranthe guttata</name>
    <name type="common">Yellow monkey flower</name>
    <name type="synonym">Mimulus guttatus</name>
    <dbReference type="NCBI Taxonomy" id="4155"/>
    <lineage>
        <taxon>Eukaryota</taxon>
        <taxon>Viridiplantae</taxon>
        <taxon>Streptophyta</taxon>
        <taxon>Embryophyta</taxon>
        <taxon>Tracheophyta</taxon>
        <taxon>Spermatophyta</taxon>
        <taxon>Magnoliopsida</taxon>
        <taxon>eudicotyledons</taxon>
        <taxon>Gunneridae</taxon>
        <taxon>Pentapetalae</taxon>
        <taxon>asterids</taxon>
        <taxon>lamiids</taxon>
        <taxon>Lamiales</taxon>
        <taxon>Phrymaceae</taxon>
        <taxon>Erythranthe</taxon>
    </lineage>
</organism>
<dbReference type="CDD" id="cd22160">
    <property type="entry name" value="F-box_AtFBL13-like"/>
    <property type="match status" value="1"/>
</dbReference>
<dbReference type="InterPro" id="IPR001810">
    <property type="entry name" value="F-box_dom"/>
</dbReference>
<dbReference type="InterPro" id="IPR053781">
    <property type="entry name" value="F-box_AtFBL13-like"/>
</dbReference>
<dbReference type="SMART" id="SM00256">
    <property type="entry name" value="FBOX"/>
    <property type="match status" value="2"/>
</dbReference>
<accession>A0A022RUC0</accession>
<dbReference type="Pfam" id="PF00646">
    <property type="entry name" value="F-box"/>
    <property type="match status" value="1"/>
</dbReference>
<evidence type="ECO:0000313" key="3">
    <source>
        <dbReference type="Proteomes" id="UP000030748"/>
    </source>
</evidence>
<evidence type="ECO:0000313" key="2">
    <source>
        <dbReference type="EMBL" id="EYU44107.1"/>
    </source>
</evidence>
<dbReference type="EMBL" id="KI630218">
    <property type="protein sequence ID" value="EYU44107.1"/>
    <property type="molecule type" value="Genomic_DNA"/>
</dbReference>
<proteinExistence type="predicted"/>
<sequence>MDKISELPQDILQRILYWLSQEDAVRTSVLSKSWRNIWCTRHNLHFSDAAFKGDMHQFLSIVNTTLQLYRDQGLCVDEFHVCMSVFSFDCASVSLVEEWVRTLTSMCVKKFCLCNLPKLPSVELPSVVFGAESLQDLHLEGFVLDRKAIERIVPLKNLTSLILQRVSIEEGIFEKIISCCPFIEILDIRVCTMLRKIIVKNLHNLKYFSFSDDVDHSHSFEEELCMVEIHTPSPETIYISEGNVWFHKGPDFFRNLKHLRLCLVKSSLEHLWSCKFPSLDSLILANCDGLKGIEVFIDAPNVTYFGYHGDFIPSISFSNTTSREWISDIDLTYDLSGDASCICRPRNIEEDPYGDKWERKRMERLWKILTERNITEEGRCSRGLWFQDLEEVRMEIYDDNRKEWSPTTLSELPTYNDHNRKERQEMSLMELPDYREYNPNDQWHPICLSRLRNENRRESIRFALKWIQD</sequence>
<dbReference type="AlphaFoldDB" id="A0A022RUC0"/>
<dbReference type="PANTHER" id="PTHR31639:SF42">
    <property type="entry name" value="OS02G0160200 PROTEIN"/>
    <property type="match status" value="1"/>
</dbReference>
<evidence type="ECO:0000259" key="1">
    <source>
        <dbReference type="PROSITE" id="PS50181"/>
    </source>
</evidence>
<dbReference type="Gene3D" id="3.80.10.10">
    <property type="entry name" value="Ribonuclease Inhibitor"/>
    <property type="match status" value="1"/>
</dbReference>
<reference evidence="2 3" key="1">
    <citation type="journal article" date="2013" name="Proc. Natl. Acad. Sci. U.S.A.">
        <title>Fine-scale variation in meiotic recombination in Mimulus inferred from population shotgun sequencing.</title>
        <authorList>
            <person name="Hellsten U."/>
            <person name="Wright K.M."/>
            <person name="Jenkins J."/>
            <person name="Shu S."/>
            <person name="Yuan Y."/>
            <person name="Wessler S.R."/>
            <person name="Schmutz J."/>
            <person name="Willis J.H."/>
            <person name="Rokhsar D.S."/>
        </authorList>
    </citation>
    <scope>NUCLEOTIDE SEQUENCE [LARGE SCALE GENOMIC DNA]</scope>
    <source>
        <strain evidence="3">cv. DUN x IM62</strain>
    </source>
</reference>
<dbReference type="PROSITE" id="PS50181">
    <property type="entry name" value="FBOX"/>
    <property type="match status" value="1"/>
</dbReference>
<gene>
    <name evidence="2" type="ORF">MIMGU_mgv1a023398mg</name>
</gene>
<dbReference type="InterPro" id="IPR055411">
    <property type="entry name" value="LRR_FXL15/At3g58940/PEG3-like"/>
</dbReference>
<dbReference type="Pfam" id="PF24758">
    <property type="entry name" value="LRR_At5g56370"/>
    <property type="match status" value="1"/>
</dbReference>
<name>A0A022RUC0_ERYGU</name>
<dbReference type="InterPro" id="IPR032675">
    <property type="entry name" value="LRR_dom_sf"/>
</dbReference>
<keyword evidence="3" id="KW-1185">Reference proteome</keyword>
<feature type="domain" description="F-box" evidence="1">
    <location>
        <begin position="1"/>
        <end position="49"/>
    </location>
</feature>
<dbReference type="InterPro" id="IPR036047">
    <property type="entry name" value="F-box-like_dom_sf"/>
</dbReference>
<dbReference type="Proteomes" id="UP000030748">
    <property type="component" value="Unassembled WGS sequence"/>
</dbReference>
<dbReference type="PANTHER" id="PTHR31639">
    <property type="entry name" value="F-BOX PROTEIN-LIKE"/>
    <property type="match status" value="1"/>
</dbReference>
<protein>
    <recommendedName>
        <fullName evidence="1">F-box domain-containing protein</fullName>
    </recommendedName>
</protein>
<dbReference type="SUPFAM" id="SSF52047">
    <property type="entry name" value="RNI-like"/>
    <property type="match status" value="1"/>
</dbReference>
<dbReference type="SUPFAM" id="SSF81383">
    <property type="entry name" value="F-box domain"/>
    <property type="match status" value="1"/>
</dbReference>